<dbReference type="EMBL" id="VZOJ01000016">
    <property type="protein sequence ID" value="KAB0643079.1"/>
    <property type="molecule type" value="Genomic_DNA"/>
</dbReference>
<evidence type="ECO:0000313" key="1">
    <source>
        <dbReference type="EMBL" id="KAB0643079.1"/>
    </source>
</evidence>
<sequence>MVSVNQGALFELSFYPDGKTQLATTVISIPALRLSDGMMQSATLPKTKQPDRFAPIGLFTFRLPEGNLPGHAQRSTGACTRAFH</sequence>
<evidence type="ECO:0000313" key="2">
    <source>
        <dbReference type="EMBL" id="VWB63741.1"/>
    </source>
</evidence>
<reference evidence="1 3" key="1">
    <citation type="submission" date="2019-09" db="EMBL/GenBank/DDBJ databases">
        <title>Draft genome sequences of 48 bacterial type strains from the CCUG.</title>
        <authorList>
            <person name="Tunovic T."/>
            <person name="Pineiro-Iglesias B."/>
            <person name="Unosson C."/>
            <person name="Inganas E."/>
            <person name="Ohlen M."/>
            <person name="Cardew S."/>
            <person name="Jensie-Markopoulos S."/>
            <person name="Salva-Serra F."/>
            <person name="Jaen-Luchoro D."/>
            <person name="Karlsson R."/>
            <person name="Svensson-Stadler L."/>
            <person name="Chun J."/>
            <person name="Moore E."/>
        </authorList>
    </citation>
    <scope>NUCLEOTIDE SEQUENCE [LARGE SCALE GENOMIC DNA]</scope>
    <source>
        <strain evidence="1 3">CCUG 54555</strain>
    </source>
</reference>
<protein>
    <submittedName>
        <fullName evidence="1">Uncharacterized protein</fullName>
    </submittedName>
</protein>
<evidence type="ECO:0000313" key="4">
    <source>
        <dbReference type="Proteomes" id="UP000494222"/>
    </source>
</evidence>
<dbReference type="RefSeq" id="WP_151063880.1">
    <property type="nucleotide sequence ID" value="NZ_CABVPL010000018.1"/>
</dbReference>
<dbReference type="EMBL" id="CABVPL010000018">
    <property type="protein sequence ID" value="VWB63741.1"/>
    <property type="molecule type" value="Genomic_DNA"/>
</dbReference>
<gene>
    <name evidence="2" type="ORF">BLA24064_02954</name>
    <name evidence="1" type="ORF">F7R21_08640</name>
</gene>
<name>A0A6H9T5Q5_9BURK</name>
<dbReference type="Proteomes" id="UP000494222">
    <property type="component" value="Unassembled WGS sequence"/>
</dbReference>
<keyword evidence="3" id="KW-1185">Reference proteome</keyword>
<proteinExistence type="predicted"/>
<accession>A0A6H9T5Q5</accession>
<reference evidence="2 4" key="2">
    <citation type="submission" date="2019-09" db="EMBL/GenBank/DDBJ databases">
        <authorList>
            <person name="Depoorter E."/>
        </authorList>
    </citation>
    <scope>NUCLEOTIDE SEQUENCE [LARGE SCALE GENOMIC DNA]</scope>
    <source>
        <strain evidence="2">LMG 24064</strain>
    </source>
</reference>
<dbReference type="Proteomes" id="UP000430232">
    <property type="component" value="Unassembled WGS sequence"/>
</dbReference>
<dbReference type="AlphaFoldDB" id="A0A6H9T5Q5"/>
<dbReference type="GeneID" id="99790227"/>
<evidence type="ECO:0000313" key="3">
    <source>
        <dbReference type="Proteomes" id="UP000430232"/>
    </source>
</evidence>
<organism evidence="1 3">
    <name type="scientific">Burkholderia latens</name>
    <dbReference type="NCBI Taxonomy" id="488446"/>
    <lineage>
        <taxon>Bacteria</taxon>
        <taxon>Pseudomonadati</taxon>
        <taxon>Pseudomonadota</taxon>
        <taxon>Betaproteobacteria</taxon>
        <taxon>Burkholderiales</taxon>
        <taxon>Burkholderiaceae</taxon>
        <taxon>Burkholderia</taxon>
        <taxon>Burkholderia cepacia complex</taxon>
    </lineage>
</organism>